<dbReference type="AlphaFoldDB" id="A0A4S2MII2"/>
<organism evidence="3 4">
    <name type="scientific">Ascodesmis nigricans</name>
    <dbReference type="NCBI Taxonomy" id="341454"/>
    <lineage>
        <taxon>Eukaryota</taxon>
        <taxon>Fungi</taxon>
        <taxon>Dikarya</taxon>
        <taxon>Ascomycota</taxon>
        <taxon>Pezizomycotina</taxon>
        <taxon>Pezizomycetes</taxon>
        <taxon>Pezizales</taxon>
        <taxon>Ascodesmidaceae</taxon>
        <taxon>Ascodesmis</taxon>
    </lineage>
</organism>
<dbReference type="PANTHER" id="PTHR24320:SF143">
    <property type="entry name" value="NAD(P)-BINDING PROTEIN"/>
    <property type="match status" value="1"/>
</dbReference>
<dbReference type="OrthoDB" id="191139at2759"/>
<name>A0A4S2MII2_9PEZI</name>
<dbReference type="EMBL" id="ML220168">
    <property type="protein sequence ID" value="TGZ76710.1"/>
    <property type="molecule type" value="Genomic_DNA"/>
</dbReference>
<feature type="non-terminal residue" evidence="3">
    <location>
        <position position="1"/>
    </location>
</feature>
<dbReference type="PANTHER" id="PTHR24320">
    <property type="entry name" value="RETINOL DEHYDROGENASE"/>
    <property type="match status" value="1"/>
</dbReference>
<dbReference type="SUPFAM" id="SSF51735">
    <property type="entry name" value="NAD(P)-binding Rossmann-fold domains"/>
    <property type="match status" value="1"/>
</dbReference>
<dbReference type="PRINTS" id="PR00081">
    <property type="entry name" value="GDHRDH"/>
</dbReference>
<dbReference type="Gene3D" id="3.40.50.720">
    <property type="entry name" value="NAD(P)-binding Rossmann-like Domain"/>
    <property type="match status" value="1"/>
</dbReference>
<feature type="non-terminal residue" evidence="3">
    <location>
        <position position="303"/>
    </location>
</feature>
<comment type="similarity">
    <text evidence="1">Belongs to the short-chain dehydrogenases/reductases (SDR) family.</text>
</comment>
<evidence type="ECO:0000313" key="4">
    <source>
        <dbReference type="Proteomes" id="UP000298138"/>
    </source>
</evidence>
<dbReference type="Pfam" id="PF00106">
    <property type="entry name" value="adh_short"/>
    <property type="match status" value="1"/>
</dbReference>
<evidence type="ECO:0000313" key="3">
    <source>
        <dbReference type="EMBL" id="TGZ76710.1"/>
    </source>
</evidence>
<dbReference type="InParanoid" id="A0A4S2MII2"/>
<dbReference type="GO" id="GO:0016491">
    <property type="term" value="F:oxidoreductase activity"/>
    <property type="evidence" value="ECO:0007669"/>
    <property type="project" value="UniProtKB-KW"/>
</dbReference>
<gene>
    <name evidence="3" type="ORF">EX30DRAFT_293225</name>
</gene>
<keyword evidence="2" id="KW-0560">Oxidoreductase</keyword>
<dbReference type="Proteomes" id="UP000298138">
    <property type="component" value="Unassembled WGS sequence"/>
</dbReference>
<keyword evidence="4" id="KW-1185">Reference proteome</keyword>
<sequence>LPSLANKVFLVTGGTAGIGFGISAHILAHNPGKLYILSRNPSHAATALKDLKKYGDTGKVEWVQCDLGCLKSVDVTARWIRRECPRLDSIIANAGLGVGKFGLSADGIEHHFQVNHLSHQHLILTLLPLLLSTATPRSPTRITLQSSSLHAYTPPSTRFLSLAEINTDLGPTHLYNRSKLANLLFMRGLLSRRLDLKEKGVLVNCTHPGAVRTGQQEQAVEAYGEVTRVLERVVRWGMKDPVEEGCSAALWAGVGEEVGRERVSGVYVTPPNRISQPDRMAGSVELRENLWRLSEELLKEKLG</sequence>
<proteinExistence type="inferred from homology"/>
<accession>A0A4S2MII2</accession>
<protein>
    <submittedName>
        <fullName evidence="3">NAD(P)-binding protein</fullName>
    </submittedName>
</protein>
<dbReference type="InterPro" id="IPR002347">
    <property type="entry name" value="SDR_fam"/>
</dbReference>
<reference evidence="3 4" key="1">
    <citation type="submission" date="2019-04" db="EMBL/GenBank/DDBJ databases">
        <title>Comparative genomics and transcriptomics to analyze fruiting body development in filamentous ascomycetes.</title>
        <authorList>
            <consortium name="DOE Joint Genome Institute"/>
            <person name="Lutkenhaus R."/>
            <person name="Traeger S."/>
            <person name="Breuer J."/>
            <person name="Kuo A."/>
            <person name="Lipzen A."/>
            <person name="Pangilinan J."/>
            <person name="Dilworth D."/>
            <person name="Sandor L."/>
            <person name="Poggeler S."/>
            <person name="Barry K."/>
            <person name="Grigoriev I.V."/>
            <person name="Nowrousian M."/>
        </authorList>
    </citation>
    <scope>NUCLEOTIDE SEQUENCE [LARGE SCALE GENOMIC DNA]</scope>
    <source>
        <strain evidence="3 4">CBS 389.68</strain>
    </source>
</reference>
<evidence type="ECO:0000256" key="2">
    <source>
        <dbReference type="ARBA" id="ARBA00023002"/>
    </source>
</evidence>
<dbReference type="InterPro" id="IPR036291">
    <property type="entry name" value="NAD(P)-bd_dom_sf"/>
</dbReference>
<evidence type="ECO:0000256" key="1">
    <source>
        <dbReference type="ARBA" id="ARBA00006484"/>
    </source>
</evidence>
<dbReference type="STRING" id="341454.A0A4S2MII2"/>